<name>A0A4D4N401_STRAX</name>
<proteinExistence type="predicted"/>
<evidence type="ECO:0000256" key="1">
    <source>
        <dbReference type="SAM" id="MobiDB-lite"/>
    </source>
</evidence>
<dbReference type="AlphaFoldDB" id="A0A4D4N401"/>
<feature type="compositionally biased region" description="Gly residues" evidence="1">
    <location>
        <begin position="47"/>
        <end position="61"/>
    </location>
</feature>
<accession>A0A4D4N401</accession>
<comment type="caution">
    <text evidence="2">The sequence shown here is derived from an EMBL/GenBank/DDBJ whole genome shotgun (WGS) entry which is preliminary data.</text>
</comment>
<feature type="compositionally biased region" description="Basic and acidic residues" evidence="1">
    <location>
        <begin position="25"/>
        <end position="35"/>
    </location>
</feature>
<feature type="region of interest" description="Disordered" evidence="1">
    <location>
        <begin position="1"/>
        <end position="69"/>
    </location>
</feature>
<evidence type="ECO:0000313" key="3">
    <source>
        <dbReference type="Proteomes" id="UP000299211"/>
    </source>
</evidence>
<sequence>MTMTSSAPPPDPDQHSADPSGDQRLSARERSELDKLRHRVSALEGAGPSGAGPSGPGGTTGSGRRVRSC</sequence>
<evidence type="ECO:0000313" key="2">
    <source>
        <dbReference type="EMBL" id="GDY78209.1"/>
    </source>
</evidence>
<reference evidence="2 3" key="1">
    <citation type="submission" date="2019-04" db="EMBL/GenBank/DDBJ databases">
        <title>Draft genome sequences of Streptomyces avermitilis ATCC 31267.</title>
        <authorList>
            <person name="Komaki H."/>
            <person name="Tamura T."/>
            <person name="Hosoyama A."/>
        </authorList>
    </citation>
    <scope>NUCLEOTIDE SEQUENCE [LARGE SCALE GENOMIC DNA]</scope>
    <source>
        <strain evidence="2 3">ATCC 31267</strain>
    </source>
</reference>
<dbReference type="EMBL" id="BJHY01000001">
    <property type="protein sequence ID" value="GDY78209.1"/>
    <property type="molecule type" value="Genomic_DNA"/>
</dbReference>
<dbReference type="Proteomes" id="UP000299211">
    <property type="component" value="Unassembled WGS sequence"/>
</dbReference>
<organism evidence="2 3">
    <name type="scientific">Streptomyces avermitilis</name>
    <dbReference type="NCBI Taxonomy" id="33903"/>
    <lineage>
        <taxon>Bacteria</taxon>
        <taxon>Bacillati</taxon>
        <taxon>Actinomycetota</taxon>
        <taxon>Actinomycetes</taxon>
        <taxon>Kitasatosporales</taxon>
        <taxon>Streptomycetaceae</taxon>
        <taxon>Streptomyces</taxon>
    </lineage>
</organism>
<protein>
    <submittedName>
        <fullName evidence="2">Uncharacterized protein</fullName>
    </submittedName>
</protein>
<gene>
    <name evidence="2" type="ORF">SAV31267_076940</name>
</gene>